<evidence type="ECO:0000313" key="4">
    <source>
        <dbReference type="Proteomes" id="UP000275408"/>
    </source>
</evidence>
<gene>
    <name evidence="3" type="ORF">pdam_00018039</name>
</gene>
<dbReference type="PANTHER" id="PTHR34394:SF1">
    <property type="entry name" value="SIMILAR TO RIKEN CDNA 2310022B05"/>
    <property type="match status" value="1"/>
</dbReference>
<feature type="domain" description="DUF4706" evidence="2">
    <location>
        <begin position="65"/>
        <end position="181"/>
    </location>
</feature>
<evidence type="ECO:0000259" key="2">
    <source>
        <dbReference type="Pfam" id="PF15797"/>
    </source>
</evidence>
<dbReference type="AlphaFoldDB" id="A0A3M6TBU3"/>
<feature type="compositionally biased region" description="Polar residues" evidence="1">
    <location>
        <begin position="302"/>
        <end position="320"/>
    </location>
</feature>
<organism evidence="3 4">
    <name type="scientific">Pocillopora damicornis</name>
    <name type="common">Cauliflower coral</name>
    <name type="synonym">Millepora damicornis</name>
    <dbReference type="NCBI Taxonomy" id="46731"/>
    <lineage>
        <taxon>Eukaryota</taxon>
        <taxon>Metazoa</taxon>
        <taxon>Cnidaria</taxon>
        <taxon>Anthozoa</taxon>
        <taxon>Hexacorallia</taxon>
        <taxon>Scleractinia</taxon>
        <taxon>Astrocoeniina</taxon>
        <taxon>Pocilloporidae</taxon>
        <taxon>Pocillopora</taxon>
    </lineage>
</organism>
<comment type="caution">
    <text evidence="3">The sequence shown here is derived from an EMBL/GenBank/DDBJ whole genome shotgun (WGS) entry which is preliminary data.</text>
</comment>
<feature type="compositionally biased region" description="Low complexity" evidence="1">
    <location>
        <begin position="359"/>
        <end position="374"/>
    </location>
</feature>
<dbReference type="Proteomes" id="UP000275408">
    <property type="component" value="Unassembled WGS sequence"/>
</dbReference>
<name>A0A3M6TBU3_POCDA</name>
<dbReference type="Pfam" id="PF15797">
    <property type="entry name" value="DUF4706"/>
    <property type="match status" value="1"/>
</dbReference>
<accession>A0A3M6TBU3</accession>
<dbReference type="OMA" id="KCMDSHR"/>
<dbReference type="EMBL" id="RCHS01003931">
    <property type="protein sequence ID" value="RMX38865.1"/>
    <property type="molecule type" value="Genomic_DNA"/>
</dbReference>
<reference evidence="3 4" key="1">
    <citation type="journal article" date="2018" name="Sci. Rep.">
        <title>Comparative analysis of the Pocillopora damicornis genome highlights role of immune system in coral evolution.</title>
        <authorList>
            <person name="Cunning R."/>
            <person name="Bay R.A."/>
            <person name="Gillette P."/>
            <person name="Baker A.C."/>
            <person name="Traylor-Knowles N."/>
        </authorList>
    </citation>
    <scope>NUCLEOTIDE SEQUENCE [LARGE SCALE GENOMIC DNA]</scope>
    <source>
        <strain evidence="3">RSMAS</strain>
        <tissue evidence="3">Whole animal</tissue>
    </source>
</reference>
<protein>
    <recommendedName>
        <fullName evidence="2">DUF4706 domain-containing protein</fullName>
    </recommendedName>
</protein>
<evidence type="ECO:0000313" key="3">
    <source>
        <dbReference type="EMBL" id="RMX38865.1"/>
    </source>
</evidence>
<dbReference type="STRING" id="46731.A0A3M6TBU3"/>
<sequence>MAAIISEAEVAAAIEQAFAERIDEMEESIVDETTNEQKVPTMQCSFEPKNKYVSGVENMNEYVLSYFESLNHMSRRIITEQREVMAEQGNKWDNLSPDEQDKLIDERMVSPKVKKHYYLDDSFSTRKPDWFPVLRLAHGISGSEEPGNFNPRDSITSVTDIHSKDQFSSPWSWETRSQQDLHLLEEGELEEQLKRALEADLETLNTVIVPVEVKTEKQHDSDTDSKDTSISRSLPGSEPLSRKEFLLEGQKFSPSNSPQGSKGSLASTPPKGSKASLISETPPKGSKGSLASDIPPGLNKRNLLSDTPSKGSKTSLASETNSKENRGNPLSDTPPKENHSSVAKETPQKKDASKLNLESEMPQSSAASKSSSPKEQNDSKEASPAETKEVDIGTASNSNDLLAFLVNW</sequence>
<feature type="compositionally biased region" description="Basic and acidic residues" evidence="1">
    <location>
        <begin position="375"/>
        <end position="391"/>
    </location>
</feature>
<proteinExistence type="predicted"/>
<feature type="compositionally biased region" description="Polar residues" evidence="1">
    <location>
        <begin position="252"/>
        <end position="267"/>
    </location>
</feature>
<keyword evidence="4" id="KW-1185">Reference proteome</keyword>
<feature type="compositionally biased region" description="Basic and acidic residues" evidence="1">
    <location>
        <begin position="215"/>
        <end position="229"/>
    </location>
</feature>
<feature type="region of interest" description="Disordered" evidence="1">
    <location>
        <begin position="215"/>
        <end position="399"/>
    </location>
</feature>
<dbReference type="PANTHER" id="PTHR34394">
    <property type="entry name" value="SIMILAR TO RIKEN CDNA 2310022B05"/>
    <property type="match status" value="1"/>
</dbReference>
<dbReference type="InterPro" id="IPR031600">
    <property type="entry name" value="DUF4706"/>
</dbReference>
<dbReference type="OrthoDB" id="5984457at2759"/>
<evidence type="ECO:0000256" key="1">
    <source>
        <dbReference type="SAM" id="MobiDB-lite"/>
    </source>
</evidence>